<dbReference type="AlphaFoldDB" id="A0A1M5WSN5"/>
<organism evidence="1 2">
    <name type="scientific">Clostridium grantii DSM 8605</name>
    <dbReference type="NCBI Taxonomy" id="1121316"/>
    <lineage>
        <taxon>Bacteria</taxon>
        <taxon>Bacillati</taxon>
        <taxon>Bacillota</taxon>
        <taxon>Clostridia</taxon>
        <taxon>Eubacteriales</taxon>
        <taxon>Clostridiaceae</taxon>
        <taxon>Clostridium</taxon>
    </lineage>
</organism>
<dbReference type="OrthoDB" id="573733at2"/>
<sequence length="78" mass="9313">MNKEIQIDKASKELIIREIKRFFYEERDEDLGELAAMLYLDFVMENIAPEIYNIGVKDSISFMTDKIDDMYGLEIRKR</sequence>
<dbReference type="EMBL" id="FQXM01000020">
    <property type="protein sequence ID" value="SHH90616.1"/>
    <property type="molecule type" value="Genomic_DNA"/>
</dbReference>
<name>A0A1M5WSN5_9CLOT</name>
<dbReference type="Proteomes" id="UP000184447">
    <property type="component" value="Unassembled WGS sequence"/>
</dbReference>
<keyword evidence="2" id="KW-1185">Reference proteome</keyword>
<reference evidence="1 2" key="1">
    <citation type="submission" date="2016-11" db="EMBL/GenBank/DDBJ databases">
        <authorList>
            <person name="Jaros S."/>
            <person name="Januszkiewicz K."/>
            <person name="Wedrychowicz H."/>
        </authorList>
    </citation>
    <scope>NUCLEOTIDE SEQUENCE [LARGE SCALE GENOMIC DNA]</scope>
    <source>
        <strain evidence="1 2">DSM 8605</strain>
    </source>
</reference>
<dbReference type="Pfam" id="PF09932">
    <property type="entry name" value="DUF2164"/>
    <property type="match status" value="1"/>
</dbReference>
<proteinExistence type="predicted"/>
<dbReference type="InterPro" id="IPR018680">
    <property type="entry name" value="DUF2164"/>
</dbReference>
<dbReference type="STRING" id="1121316.SAMN02745207_03092"/>
<protein>
    <submittedName>
        <fullName evidence="1">Uncharacterized conserved protein, DUF2164 family</fullName>
    </submittedName>
</protein>
<evidence type="ECO:0000313" key="2">
    <source>
        <dbReference type="Proteomes" id="UP000184447"/>
    </source>
</evidence>
<evidence type="ECO:0000313" key="1">
    <source>
        <dbReference type="EMBL" id="SHH90616.1"/>
    </source>
</evidence>
<accession>A0A1M5WSN5</accession>
<dbReference type="RefSeq" id="WP_073339391.1">
    <property type="nucleotide sequence ID" value="NZ_FQXM01000020.1"/>
</dbReference>
<gene>
    <name evidence="1" type="ORF">SAMN02745207_03092</name>
</gene>